<proteinExistence type="predicted"/>
<organism evidence="2 3">
    <name type="scientific">Halolamina salina</name>
    <dbReference type="NCBI Taxonomy" id="1220023"/>
    <lineage>
        <taxon>Archaea</taxon>
        <taxon>Methanobacteriati</taxon>
        <taxon>Methanobacteriota</taxon>
        <taxon>Stenosarchaea group</taxon>
        <taxon>Halobacteria</taxon>
        <taxon>Halobacteriales</taxon>
        <taxon>Haloferacaceae</taxon>
    </lineage>
</organism>
<keyword evidence="1" id="KW-0472">Membrane</keyword>
<keyword evidence="1" id="KW-1133">Transmembrane helix</keyword>
<protein>
    <recommendedName>
        <fullName evidence="4">PH domain-containing protein</fullName>
    </recommendedName>
</protein>
<accession>A0ABD6B4Y2</accession>
<keyword evidence="3" id="KW-1185">Reference proteome</keyword>
<comment type="caution">
    <text evidence="2">The sequence shown here is derived from an EMBL/GenBank/DDBJ whole genome shotgun (WGS) entry which is preliminary data.</text>
</comment>
<dbReference type="Proteomes" id="UP001597111">
    <property type="component" value="Unassembled WGS sequence"/>
</dbReference>
<dbReference type="RefSeq" id="WP_379818292.1">
    <property type="nucleotide sequence ID" value="NZ_JBHUDH010000053.1"/>
</dbReference>
<evidence type="ECO:0000313" key="2">
    <source>
        <dbReference type="EMBL" id="MFD1525928.1"/>
    </source>
</evidence>
<evidence type="ECO:0000313" key="3">
    <source>
        <dbReference type="Proteomes" id="UP001597111"/>
    </source>
</evidence>
<reference evidence="2 3" key="1">
    <citation type="journal article" date="2019" name="Int. J. Syst. Evol. Microbiol.">
        <title>The Global Catalogue of Microorganisms (GCM) 10K type strain sequencing project: providing services to taxonomists for standard genome sequencing and annotation.</title>
        <authorList>
            <consortium name="The Broad Institute Genomics Platform"/>
            <consortium name="The Broad Institute Genome Sequencing Center for Infectious Disease"/>
            <person name="Wu L."/>
            <person name="Ma J."/>
        </authorList>
    </citation>
    <scope>NUCLEOTIDE SEQUENCE [LARGE SCALE GENOMIC DNA]</scope>
    <source>
        <strain evidence="2 3">CGMCC 1.12285</strain>
    </source>
</reference>
<name>A0ABD6B4Y2_9EURY</name>
<dbReference type="EMBL" id="JBHUDH010000053">
    <property type="protein sequence ID" value="MFD1525928.1"/>
    <property type="molecule type" value="Genomic_DNA"/>
</dbReference>
<sequence length="169" mass="18768">MGEFRTKDGRCIVAEDGLRIRVGERSPLGTLRDALTDEEIPPVRRAGGALFGLAVVVGVVLAVRTLPVWLSGAGVGLLLAWLVWSRLHGGQPEKEISIQYDAVESVEPEYGLPLLTRPRFVIRYRSEGGVKRRYVLCPSRLYGFGAYERGKELFAEQGLWQEPEATNDE</sequence>
<feature type="transmembrane region" description="Helical" evidence="1">
    <location>
        <begin position="46"/>
        <end position="63"/>
    </location>
</feature>
<dbReference type="AlphaFoldDB" id="A0ABD6B4Y2"/>
<feature type="transmembrane region" description="Helical" evidence="1">
    <location>
        <begin position="69"/>
        <end position="87"/>
    </location>
</feature>
<evidence type="ECO:0000256" key="1">
    <source>
        <dbReference type="SAM" id="Phobius"/>
    </source>
</evidence>
<gene>
    <name evidence="2" type="ORF">ACFR9S_06365</name>
</gene>
<keyword evidence="1" id="KW-0812">Transmembrane</keyword>
<evidence type="ECO:0008006" key="4">
    <source>
        <dbReference type="Google" id="ProtNLM"/>
    </source>
</evidence>